<sequence>MSTKRPRDEDGDAAAAAPDTKKPRHGFRVGPENLPDGPWRRKVTKIKKDLIHKAKVKKAFAKVKAAEEQEKKAKDTAGNEDEDRGEQEDAEPEAQIHPERQAMLDEREQRRLERGADPDAQDGEDGEQEDGRTHRQRNGGGARRQRRDPRRPGYYDKALEQAEQRKQEAEARAAEAKRREDERNRKVAERDRYRRAMAKARAGTRNGRQRKLGRESGVLLDKVKRLVGQ</sequence>
<keyword evidence="3" id="KW-1185">Reference proteome</keyword>
<feature type="compositionally biased region" description="Basic and acidic residues" evidence="1">
    <location>
        <begin position="94"/>
        <end position="117"/>
    </location>
</feature>
<dbReference type="OrthoDB" id="2135053at2759"/>
<dbReference type="EMBL" id="KB933264">
    <property type="protein sequence ID" value="EON97669.1"/>
    <property type="molecule type" value="Genomic_DNA"/>
</dbReference>
<name>R8BED1_PHAM7</name>
<proteinExistence type="predicted"/>
<dbReference type="PANTHER" id="PTHR41805">
    <property type="entry name" value="EXPRESSED PROTEIN"/>
    <property type="match status" value="1"/>
</dbReference>
<dbReference type="GeneID" id="19327528"/>
<feature type="compositionally biased region" description="Acidic residues" evidence="1">
    <location>
        <begin position="119"/>
        <end position="128"/>
    </location>
</feature>
<accession>R8BED1</accession>
<feature type="region of interest" description="Disordered" evidence="1">
    <location>
        <begin position="1"/>
        <end position="229"/>
    </location>
</feature>
<dbReference type="PANTHER" id="PTHR41805:SF1">
    <property type="entry name" value="RRNA-PROCESSING PROTEIN FYV7"/>
    <property type="match status" value="1"/>
</dbReference>
<evidence type="ECO:0000313" key="3">
    <source>
        <dbReference type="Proteomes" id="UP000014074"/>
    </source>
</evidence>
<dbReference type="Proteomes" id="UP000014074">
    <property type="component" value="Unassembled WGS sequence"/>
</dbReference>
<dbReference type="RefSeq" id="XP_007917557.1">
    <property type="nucleotide sequence ID" value="XM_007919366.1"/>
</dbReference>
<evidence type="ECO:0008006" key="4">
    <source>
        <dbReference type="Google" id="ProtNLM"/>
    </source>
</evidence>
<evidence type="ECO:0000313" key="2">
    <source>
        <dbReference type="EMBL" id="EON97669.1"/>
    </source>
</evidence>
<organism evidence="2 3">
    <name type="scientific">Phaeoacremonium minimum (strain UCR-PA7)</name>
    <name type="common">Esca disease fungus</name>
    <name type="synonym">Togninia minima</name>
    <dbReference type="NCBI Taxonomy" id="1286976"/>
    <lineage>
        <taxon>Eukaryota</taxon>
        <taxon>Fungi</taxon>
        <taxon>Dikarya</taxon>
        <taxon>Ascomycota</taxon>
        <taxon>Pezizomycotina</taxon>
        <taxon>Sordariomycetes</taxon>
        <taxon>Sordariomycetidae</taxon>
        <taxon>Togniniales</taxon>
        <taxon>Togniniaceae</taxon>
        <taxon>Phaeoacremonium</taxon>
    </lineage>
</organism>
<protein>
    <recommendedName>
        <fullName evidence="4">rRNA-processing protein FYV7</fullName>
    </recommendedName>
</protein>
<dbReference type="eggNOG" id="ENOG502SBYU">
    <property type="taxonomic scope" value="Eukaryota"/>
</dbReference>
<feature type="compositionally biased region" description="Basic and acidic residues" evidence="1">
    <location>
        <begin position="64"/>
        <end position="77"/>
    </location>
</feature>
<reference evidence="3" key="1">
    <citation type="journal article" date="2013" name="Genome Announc.">
        <title>Draft genome sequence of the ascomycete Phaeoacremonium aleophilum strain UCR-PA7, a causal agent of the esca disease complex in grapevines.</title>
        <authorList>
            <person name="Blanco-Ulate B."/>
            <person name="Rolshausen P."/>
            <person name="Cantu D."/>
        </authorList>
    </citation>
    <scope>NUCLEOTIDE SEQUENCE [LARGE SCALE GENOMIC DNA]</scope>
    <source>
        <strain evidence="3">UCR-PA7</strain>
    </source>
</reference>
<feature type="compositionally biased region" description="Acidic residues" evidence="1">
    <location>
        <begin position="78"/>
        <end position="92"/>
    </location>
</feature>
<dbReference type="KEGG" id="tmn:UCRPA7_6830"/>
<feature type="compositionally biased region" description="Basic and acidic residues" evidence="1">
    <location>
        <begin position="150"/>
        <end position="194"/>
    </location>
</feature>
<evidence type="ECO:0000256" key="1">
    <source>
        <dbReference type="SAM" id="MobiDB-lite"/>
    </source>
</evidence>
<gene>
    <name evidence="2" type="ORF">UCRPA7_6830</name>
</gene>
<dbReference type="AlphaFoldDB" id="R8BED1"/>
<dbReference type="HOGENOM" id="CLU_076390_0_0_1"/>